<evidence type="ECO:0000313" key="2">
    <source>
        <dbReference type="EMBL" id="EDQ99900.1"/>
    </source>
</evidence>
<keyword evidence="1" id="KW-1133">Transmembrane helix</keyword>
<name>B0DZV0_LACBS</name>
<feature type="transmembrane region" description="Helical" evidence="1">
    <location>
        <begin position="116"/>
        <end position="141"/>
    </location>
</feature>
<dbReference type="AlphaFoldDB" id="B0DZV0"/>
<dbReference type="OrthoDB" id="2956349at2759"/>
<dbReference type="RefSeq" id="XP_001889443.1">
    <property type="nucleotide sequence ID" value="XM_001889408.1"/>
</dbReference>
<dbReference type="KEGG" id="lbc:LACBIDRAFT_334655"/>
<dbReference type="HOGENOM" id="CLU_1454666_0_0_1"/>
<dbReference type="InParanoid" id="B0DZV0"/>
<accession>B0DZV0</accession>
<evidence type="ECO:0000256" key="1">
    <source>
        <dbReference type="SAM" id="Phobius"/>
    </source>
</evidence>
<dbReference type="Proteomes" id="UP000001194">
    <property type="component" value="Unassembled WGS sequence"/>
</dbReference>
<reference evidence="2 3" key="1">
    <citation type="journal article" date="2008" name="Nature">
        <title>The genome of Laccaria bicolor provides insights into mycorrhizal symbiosis.</title>
        <authorList>
            <person name="Martin F."/>
            <person name="Aerts A."/>
            <person name="Ahren D."/>
            <person name="Brun A."/>
            <person name="Danchin E.G.J."/>
            <person name="Duchaussoy F."/>
            <person name="Gibon J."/>
            <person name="Kohler A."/>
            <person name="Lindquist E."/>
            <person name="Pereda V."/>
            <person name="Salamov A."/>
            <person name="Shapiro H.J."/>
            <person name="Wuyts J."/>
            <person name="Blaudez D."/>
            <person name="Buee M."/>
            <person name="Brokstein P."/>
            <person name="Canbaeck B."/>
            <person name="Cohen D."/>
            <person name="Courty P.E."/>
            <person name="Coutinho P.M."/>
            <person name="Delaruelle C."/>
            <person name="Detter J.C."/>
            <person name="Deveau A."/>
            <person name="DiFazio S."/>
            <person name="Duplessis S."/>
            <person name="Fraissinet-Tachet L."/>
            <person name="Lucic E."/>
            <person name="Frey-Klett P."/>
            <person name="Fourrey C."/>
            <person name="Feussner I."/>
            <person name="Gay G."/>
            <person name="Grimwood J."/>
            <person name="Hoegger P.J."/>
            <person name="Jain P."/>
            <person name="Kilaru S."/>
            <person name="Labbe J."/>
            <person name="Lin Y.C."/>
            <person name="Legue V."/>
            <person name="Le Tacon F."/>
            <person name="Marmeisse R."/>
            <person name="Melayah D."/>
            <person name="Montanini B."/>
            <person name="Muratet M."/>
            <person name="Nehls U."/>
            <person name="Niculita-Hirzel H."/>
            <person name="Oudot-Le Secq M.P."/>
            <person name="Peter M."/>
            <person name="Quesneville H."/>
            <person name="Rajashekar B."/>
            <person name="Reich M."/>
            <person name="Rouhier N."/>
            <person name="Schmutz J."/>
            <person name="Yin T."/>
            <person name="Chalot M."/>
            <person name="Henrissat B."/>
            <person name="Kuees U."/>
            <person name="Lucas S."/>
            <person name="Van de Peer Y."/>
            <person name="Podila G.K."/>
            <person name="Polle A."/>
            <person name="Pukkila P.J."/>
            <person name="Richardson P.M."/>
            <person name="Rouze P."/>
            <person name="Sanders I.R."/>
            <person name="Stajich J.E."/>
            <person name="Tunlid A."/>
            <person name="Tuskan G."/>
            <person name="Grigoriev I.V."/>
        </authorList>
    </citation>
    <scope>NUCLEOTIDE SEQUENCE [LARGE SCALE GENOMIC DNA]</scope>
    <source>
        <strain evidence="3">S238N-H82 / ATCC MYA-4686</strain>
    </source>
</reference>
<keyword evidence="1" id="KW-0472">Membrane</keyword>
<sequence>MAVIYNCFNKDSPLPSDSDWDDNACSLAVKRIMVMLDYLKEQWGEIWSGYRKIHFSWAYVNKKQKLVMHFGKCLCRDTSLIPNGDQLEQLKETLAKDGLKEEPGCHFNCNLDLDPLFVIGCHIYLAYFIIFTMSTGFLQYLGYALNHLVKSIVGFNQNAINANIASTTSAFVVTLVSSQMVTNWSN</sequence>
<protein>
    <submittedName>
        <fullName evidence="2">Predicted protein</fullName>
    </submittedName>
</protein>
<proteinExistence type="predicted"/>
<dbReference type="GeneID" id="6085084"/>
<evidence type="ECO:0000313" key="3">
    <source>
        <dbReference type="Proteomes" id="UP000001194"/>
    </source>
</evidence>
<dbReference type="EMBL" id="DS547157">
    <property type="protein sequence ID" value="EDQ99900.1"/>
    <property type="molecule type" value="Genomic_DNA"/>
</dbReference>
<organism evidence="3">
    <name type="scientific">Laccaria bicolor (strain S238N-H82 / ATCC MYA-4686)</name>
    <name type="common">Bicoloured deceiver</name>
    <name type="synonym">Laccaria laccata var. bicolor</name>
    <dbReference type="NCBI Taxonomy" id="486041"/>
    <lineage>
        <taxon>Eukaryota</taxon>
        <taxon>Fungi</taxon>
        <taxon>Dikarya</taxon>
        <taxon>Basidiomycota</taxon>
        <taxon>Agaricomycotina</taxon>
        <taxon>Agaricomycetes</taxon>
        <taxon>Agaricomycetidae</taxon>
        <taxon>Agaricales</taxon>
        <taxon>Agaricineae</taxon>
        <taxon>Hydnangiaceae</taxon>
        <taxon>Laccaria</taxon>
    </lineage>
</organism>
<keyword evidence="3" id="KW-1185">Reference proteome</keyword>
<gene>
    <name evidence="2" type="ORF">LACBIDRAFT_334655</name>
</gene>
<keyword evidence="1" id="KW-0812">Transmembrane</keyword>